<dbReference type="InterPro" id="IPR015854">
    <property type="entry name" value="ABC_transpr_LolD-like"/>
</dbReference>
<reference evidence="5 6" key="1">
    <citation type="submission" date="2019-02" db="EMBL/GenBank/DDBJ databases">
        <title>Sequencing the genomes of 1000 actinobacteria strains.</title>
        <authorList>
            <person name="Klenk H.-P."/>
        </authorList>
    </citation>
    <scope>NUCLEOTIDE SEQUENCE [LARGE SCALE GENOMIC DNA]</scope>
    <source>
        <strain evidence="5 6">DSM 44509</strain>
    </source>
</reference>
<gene>
    <name evidence="5" type="ORF">BKA19_3400</name>
</gene>
<dbReference type="GO" id="GO:0016887">
    <property type="term" value="F:ATP hydrolysis activity"/>
    <property type="evidence" value="ECO:0007669"/>
    <property type="project" value="InterPro"/>
</dbReference>
<dbReference type="GO" id="GO:0005524">
    <property type="term" value="F:ATP binding"/>
    <property type="evidence" value="ECO:0007669"/>
    <property type="project" value="UniProtKB-KW"/>
</dbReference>
<evidence type="ECO:0000256" key="3">
    <source>
        <dbReference type="ARBA" id="ARBA00022840"/>
    </source>
</evidence>
<dbReference type="GO" id="GO:0005886">
    <property type="term" value="C:plasma membrane"/>
    <property type="evidence" value="ECO:0007669"/>
    <property type="project" value="TreeGrafter"/>
</dbReference>
<dbReference type="SUPFAM" id="SSF52540">
    <property type="entry name" value="P-loop containing nucleoside triphosphate hydrolases"/>
    <property type="match status" value="1"/>
</dbReference>
<evidence type="ECO:0000313" key="6">
    <source>
        <dbReference type="Proteomes" id="UP000292507"/>
    </source>
</evidence>
<dbReference type="InterPro" id="IPR017911">
    <property type="entry name" value="MacB-like_ATP-bd"/>
</dbReference>
<protein>
    <submittedName>
        <fullName evidence="5">Putative ABC transport system ATP-binding protein</fullName>
    </submittedName>
</protein>
<dbReference type="PANTHER" id="PTHR24220">
    <property type="entry name" value="IMPORT ATP-BINDING PROTEIN"/>
    <property type="match status" value="1"/>
</dbReference>
<proteinExistence type="predicted"/>
<keyword evidence="3 5" id="KW-0067">ATP-binding</keyword>
<dbReference type="InterPro" id="IPR017871">
    <property type="entry name" value="ABC_transporter-like_CS"/>
</dbReference>
<dbReference type="Gene3D" id="3.40.50.300">
    <property type="entry name" value="P-loop containing nucleotide triphosphate hydrolases"/>
    <property type="match status" value="1"/>
</dbReference>
<dbReference type="OrthoDB" id="9802264at2"/>
<dbReference type="SMART" id="SM00382">
    <property type="entry name" value="AAA"/>
    <property type="match status" value="1"/>
</dbReference>
<dbReference type="GO" id="GO:0098796">
    <property type="term" value="C:membrane protein complex"/>
    <property type="evidence" value="ECO:0007669"/>
    <property type="project" value="UniProtKB-ARBA"/>
</dbReference>
<name>A0A4Q7Y973_9ACTN</name>
<organism evidence="5 6">
    <name type="scientific">Blastococcus saxobsidens</name>
    <dbReference type="NCBI Taxonomy" id="138336"/>
    <lineage>
        <taxon>Bacteria</taxon>
        <taxon>Bacillati</taxon>
        <taxon>Actinomycetota</taxon>
        <taxon>Actinomycetes</taxon>
        <taxon>Geodermatophilales</taxon>
        <taxon>Geodermatophilaceae</taxon>
        <taxon>Blastococcus</taxon>
    </lineage>
</organism>
<dbReference type="AlphaFoldDB" id="A0A4Q7Y973"/>
<evidence type="ECO:0000259" key="4">
    <source>
        <dbReference type="PROSITE" id="PS50893"/>
    </source>
</evidence>
<dbReference type="InterPro" id="IPR027417">
    <property type="entry name" value="P-loop_NTPase"/>
</dbReference>
<comment type="caution">
    <text evidence="5">The sequence shown here is derived from an EMBL/GenBank/DDBJ whole genome shotgun (WGS) entry which is preliminary data.</text>
</comment>
<keyword evidence="6" id="KW-1185">Reference proteome</keyword>
<sequence length="242" mass="24781">MSAAVLRLSGVTREHGQGDVVVQALRGVDLAVLPGELVAVMGPSGSGKSTLLHLAGGLDRPTSGSVVVEGRDLATLTAAQVAAVRRRSVGYVFQDLNLLPSLTAVENVALPLELDGVRGGMARRAAREALDEVGVGALAGRFPDEMSGGQQQRVAIARALVGPRRLLLADEPTGALDSTTGEEVLRVLRARCEAGAAGVLVTHEARHAAWADRVVFLRDGVVVDQSGPAAAAESLLPAGGVG</sequence>
<dbReference type="RefSeq" id="WP_104528534.1">
    <property type="nucleotide sequence ID" value="NZ_POQT01000014.1"/>
</dbReference>
<evidence type="ECO:0000256" key="1">
    <source>
        <dbReference type="ARBA" id="ARBA00022448"/>
    </source>
</evidence>
<dbReference type="GO" id="GO:0022857">
    <property type="term" value="F:transmembrane transporter activity"/>
    <property type="evidence" value="ECO:0007669"/>
    <property type="project" value="TreeGrafter"/>
</dbReference>
<dbReference type="FunFam" id="3.40.50.300:FF:000032">
    <property type="entry name" value="Export ABC transporter ATP-binding protein"/>
    <property type="match status" value="1"/>
</dbReference>
<dbReference type="PROSITE" id="PS00211">
    <property type="entry name" value="ABC_TRANSPORTER_1"/>
    <property type="match status" value="1"/>
</dbReference>
<dbReference type="EMBL" id="SHKV01000001">
    <property type="protein sequence ID" value="RZU33667.1"/>
    <property type="molecule type" value="Genomic_DNA"/>
</dbReference>
<dbReference type="Proteomes" id="UP000292507">
    <property type="component" value="Unassembled WGS sequence"/>
</dbReference>
<accession>A0A4Q7Y973</accession>
<dbReference type="PROSITE" id="PS50893">
    <property type="entry name" value="ABC_TRANSPORTER_2"/>
    <property type="match status" value="1"/>
</dbReference>
<feature type="domain" description="ABC transporter" evidence="4">
    <location>
        <begin position="6"/>
        <end position="241"/>
    </location>
</feature>
<dbReference type="PANTHER" id="PTHR24220:SF685">
    <property type="entry name" value="ABC TRANSPORTER RELATED"/>
    <property type="match status" value="1"/>
</dbReference>
<evidence type="ECO:0000313" key="5">
    <source>
        <dbReference type="EMBL" id="RZU33667.1"/>
    </source>
</evidence>
<dbReference type="Pfam" id="PF00005">
    <property type="entry name" value="ABC_tran"/>
    <property type="match status" value="1"/>
</dbReference>
<dbReference type="CDD" id="cd03255">
    <property type="entry name" value="ABC_MJ0796_LolCDE_FtsE"/>
    <property type="match status" value="1"/>
</dbReference>
<evidence type="ECO:0000256" key="2">
    <source>
        <dbReference type="ARBA" id="ARBA00022741"/>
    </source>
</evidence>
<dbReference type="InterPro" id="IPR003593">
    <property type="entry name" value="AAA+_ATPase"/>
</dbReference>
<keyword evidence="2" id="KW-0547">Nucleotide-binding</keyword>
<dbReference type="InterPro" id="IPR003439">
    <property type="entry name" value="ABC_transporter-like_ATP-bd"/>
</dbReference>
<keyword evidence="1" id="KW-0813">Transport</keyword>